<dbReference type="RefSeq" id="WP_076877337.1">
    <property type="nucleotide sequence ID" value="NZ_MLCN01000008.1"/>
</dbReference>
<name>A0A1S8CW90_9GAMM</name>
<protein>
    <submittedName>
        <fullName evidence="2">Uncharacterized protein</fullName>
    </submittedName>
</protein>
<dbReference type="STRING" id="1907941.BKE30_03895"/>
<keyword evidence="1" id="KW-1133">Transmembrane helix</keyword>
<keyword evidence="3" id="KW-1185">Reference proteome</keyword>
<accession>A0A1S8CW90</accession>
<keyword evidence="1" id="KW-0472">Membrane</keyword>
<feature type="transmembrane region" description="Helical" evidence="1">
    <location>
        <begin position="6"/>
        <end position="27"/>
    </location>
</feature>
<proteinExistence type="predicted"/>
<evidence type="ECO:0000313" key="2">
    <source>
        <dbReference type="EMBL" id="ONG41581.1"/>
    </source>
</evidence>
<dbReference type="Proteomes" id="UP000192132">
    <property type="component" value="Unassembled WGS sequence"/>
</dbReference>
<evidence type="ECO:0000256" key="1">
    <source>
        <dbReference type="SAM" id="Phobius"/>
    </source>
</evidence>
<comment type="caution">
    <text evidence="2">The sequence shown here is derived from an EMBL/GenBank/DDBJ whole genome shotgun (WGS) entry which is preliminary data.</text>
</comment>
<reference evidence="2 3" key="1">
    <citation type="submission" date="2016-10" db="EMBL/GenBank/DDBJ databases">
        <title>Draft Genome sequence of Alkanindiges sp. strain H1.</title>
        <authorList>
            <person name="Subhash Y."/>
            <person name="Lee S."/>
        </authorList>
    </citation>
    <scope>NUCLEOTIDE SEQUENCE [LARGE SCALE GENOMIC DNA]</scope>
    <source>
        <strain evidence="2 3">H1</strain>
    </source>
</reference>
<dbReference type="OrthoDB" id="9783375at2"/>
<gene>
    <name evidence="2" type="ORF">BKE30_03895</name>
</gene>
<sequence>MRITTLILVIFGFFLLMLVPALIIDYLPWENGYKQGTGEYVGHSSARFMQSAKECTLDPDVANDEGFQRGCRAFFE</sequence>
<keyword evidence="1" id="KW-0812">Transmembrane</keyword>
<evidence type="ECO:0000313" key="3">
    <source>
        <dbReference type="Proteomes" id="UP000192132"/>
    </source>
</evidence>
<dbReference type="AlphaFoldDB" id="A0A1S8CW90"/>
<dbReference type="EMBL" id="MLCN01000008">
    <property type="protein sequence ID" value="ONG41581.1"/>
    <property type="molecule type" value="Genomic_DNA"/>
</dbReference>
<organism evidence="2 3">
    <name type="scientific">Alkanindiges hydrocarboniclasticus</name>
    <dbReference type="NCBI Taxonomy" id="1907941"/>
    <lineage>
        <taxon>Bacteria</taxon>
        <taxon>Pseudomonadati</taxon>
        <taxon>Pseudomonadota</taxon>
        <taxon>Gammaproteobacteria</taxon>
        <taxon>Moraxellales</taxon>
        <taxon>Moraxellaceae</taxon>
        <taxon>Alkanindiges</taxon>
    </lineage>
</organism>